<feature type="disulfide bond" evidence="12">
    <location>
        <begin position="1528"/>
        <end position="1537"/>
    </location>
</feature>
<dbReference type="CDD" id="cd00055">
    <property type="entry name" value="EGF_Lam"/>
    <property type="match status" value="20"/>
</dbReference>
<dbReference type="GO" id="GO:0071711">
    <property type="term" value="P:basement membrane organization"/>
    <property type="evidence" value="ECO:0007669"/>
    <property type="project" value="UniProtKB-ARBA"/>
</dbReference>
<keyword evidence="18" id="KW-1185">Reference proteome</keyword>
<feature type="domain" description="Laminin EGF-like" evidence="15">
    <location>
        <begin position="421"/>
        <end position="465"/>
    </location>
</feature>
<dbReference type="Gene3D" id="2.10.25.10">
    <property type="entry name" value="Laminin"/>
    <property type="match status" value="18"/>
</dbReference>
<feature type="disulfide bond" evidence="12">
    <location>
        <begin position="441"/>
        <end position="450"/>
    </location>
</feature>
<dbReference type="PROSITE" id="PS50025">
    <property type="entry name" value="LAM_G_DOMAIN"/>
    <property type="match status" value="5"/>
</dbReference>
<dbReference type="InterPro" id="IPR056863">
    <property type="entry name" value="LMN_ATRN_NET-like_EGF"/>
</dbReference>
<feature type="domain" description="Laminin EGF-like" evidence="15">
    <location>
        <begin position="621"/>
        <end position="666"/>
    </location>
</feature>
<feature type="disulfide bond" evidence="12">
    <location>
        <begin position="466"/>
        <end position="478"/>
    </location>
</feature>
<dbReference type="SMART" id="SM00136">
    <property type="entry name" value="LamNT"/>
    <property type="match status" value="1"/>
</dbReference>
<keyword evidence="3" id="KW-0272">Extracellular matrix</keyword>
<dbReference type="SMART" id="SM00282">
    <property type="entry name" value="LamG"/>
    <property type="match status" value="5"/>
</dbReference>
<feature type="disulfide bond" evidence="12">
    <location>
        <begin position="2040"/>
        <end position="2057"/>
    </location>
</feature>
<evidence type="ECO:0000256" key="1">
    <source>
        <dbReference type="ARBA" id="ARBA00004302"/>
    </source>
</evidence>
<evidence type="ECO:0000256" key="2">
    <source>
        <dbReference type="ARBA" id="ARBA00022525"/>
    </source>
</evidence>
<dbReference type="FunFam" id="2.60.120.260:FF:000092">
    <property type="entry name" value="Laminin subunit alpha-3"/>
    <property type="match status" value="1"/>
</dbReference>
<dbReference type="Pfam" id="PF00053">
    <property type="entry name" value="EGF_laminin"/>
    <property type="match status" value="17"/>
</dbReference>
<feature type="disulfide bond" evidence="12">
    <location>
        <begin position="623"/>
        <end position="640"/>
    </location>
</feature>
<evidence type="ECO:0000256" key="11">
    <source>
        <dbReference type="ARBA" id="ARBA00065619"/>
    </source>
</evidence>
<feature type="disulfide bond" evidence="12">
    <location>
        <begin position="2059"/>
        <end position="2068"/>
    </location>
</feature>
<feature type="chain" id="PRO_5036790508" evidence="13">
    <location>
        <begin position="19"/>
        <end position="3599"/>
    </location>
</feature>
<feature type="disulfide bond" evidence="12">
    <location>
        <begin position="1416"/>
        <end position="1433"/>
    </location>
</feature>
<feature type="disulfide bond" evidence="12">
    <location>
        <begin position="2038"/>
        <end position="2050"/>
    </location>
</feature>
<feature type="domain" description="Laminin G" evidence="14">
    <location>
        <begin position="3419"/>
        <end position="3596"/>
    </location>
</feature>
<dbReference type="InterPro" id="IPR002049">
    <property type="entry name" value="LE_dom"/>
</dbReference>
<dbReference type="Proteomes" id="UP000887581">
    <property type="component" value="Unplaced"/>
</dbReference>
<dbReference type="WBParaSite" id="sdigi.contig193.g5922.t1">
    <property type="protein sequence ID" value="sdigi.contig193.g5922.t1"/>
    <property type="gene ID" value="sdigi.contig193.g5922"/>
</dbReference>
<dbReference type="PANTHER" id="PTHR10574:SF406">
    <property type="entry name" value="LAMININ SUBUNIT ALPHA 5"/>
    <property type="match status" value="1"/>
</dbReference>
<evidence type="ECO:0000313" key="19">
    <source>
        <dbReference type="WBParaSite" id="sdigi.contig193.g5922.t1"/>
    </source>
</evidence>
<feature type="disulfide bond" evidence="12">
    <location>
        <begin position="1915"/>
        <end position="1924"/>
    </location>
</feature>
<feature type="domain" description="Laminin EGF-like" evidence="15">
    <location>
        <begin position="1891"/>
        <end position="1943"/>
    </location>
</feature>
<dbReference type="GO" id="GO:0061564">
    <property type="term" value="P:axon development"/>
    <property type="evidence" value="ECO:0007669"/>
    <property type="project" value="UniProtKB-ARBA"/>
</dbReference>
<keyword evidence="8 12" id="KW-1015">Disulfide bond</keyword>
<feature type="domain" description="Laminin EGF-like" evidence="15">
    <location>
        <begin position="1991"/>
        <end position="2037"/>
    </location>
</feature>
<evidence type="ECO:0000256" key="10">
    <source>
        <dbReference type="ARBA" id="ARBA00023292"/>
    </source>
</evidence>
<feature type="disulfide bond" evidence="12">
    <location>
        <begin position="487"/>
        <end position="496"/>
    </location>
</feature>
<dbReference type="Pfam" id="PF06009">
    <property type="entry name" value="Laminin_II"/>
    <property type="match status" value="1"/>
</dbReference>
<feature type="disulfide bond" evidence="12">
    <location>
        <begin position="737"/>
        <end position="746"/>
    </location>
</feature>
<dbReference type="CDD" id="cd00110">
    <property type="entry name" value="LamG"/>
    <property type="match status" value="5"/>
</dbReference>
<reference evidence="19" key="1">
    <citation type="submission" date="2022-11" db="UniProtKB">
        <authorList>
            <consortium name="WormBaseParasite"/>
        </authorList>
    </citation>
    <scope>IDENTIFICATION</scope>
</reference>
<feature type="domain" description="Laminin EGF-like" evidence="15">
    <location>
        <begin position="1783"/>
        <end position="1832"/>
    </location>
</feature>
<comment type="subcellular location">
    <subcellularLocation>
        <location evidence="1">Secreted</location>
        <location evidence="1">Extracellular space</location>
        <location evidence="1">Extracellular matrix</location>
        <location evidence="1">Basement membrane</location>
    </subcellularLocation>
</comment>
<feature type="disulfide bond" evidence="12">
    <location>
        <begin position="1414"/>
        <end position="1426"/>
    </location>
</feature>
<feature type="disulfide bond" evidence="12">
    <location>
        <begin position="1477"/>
        <end position="1486"/>
    </location>
</feature>
<dbReference type="SUPFAM" id="SSF49899">
    <property type="entry name" value="Concanavalin A-like lectins/glucanases"/>
    <property type="match status" value="5"/>
</dbReference>
<dbReference type="CDD" id="cd02795">
    <property type="entry name" value="CBM6-CBM35-CBM36_like"/>
    <property type="match status" value="1"/>
</dbReference>
<dbReference type="GO" id="GO:0005604">
    <property type="term" value="C:basement membrane"/>
    <property type="evidence" value="ECO:0007669"/>
    <property type="project" value="UniProtKB-SubCell"/>
</dbReference>
<dbReference type="FunFam" id="2.10.25.10:FF:000106">
    <property type="entry name" value="Heparan sulfate proteoglycan 2"/>
    <property type="match status" value="1"/>
</dbReference>
<feature type="disulfide bond" evidence="12">
    <location>
        <begin position="468"/>
        <end position="485"/>
    </location>
</feature>
<feature type="domain" description="Laminin G" evidence="14">
    <location>
        <begin position="3265"/>
        <end position="3413"/>
    </location>
</feature>
<dbReference type="Gene3D" id="2.60.120.200">
    <property type="match status" value="6"/>
</dbReference>
<dbReference type="FunFam" id="2.10.25.10:FF:000189">
    <property type="entry name" value="Laminin subunit alpha 2"/>
    <property type="match status" value="1"/>
</dbReference>
<feature type="signal peptide" evidence="13">
    <location>
        <begin position="1"/>
        <end position="18"/>
    </location>
</feature>
<feature type="disulfide bond" evidence="12">
    <location>
        <begin position="596"/>
        <end position="605"/>
    </location>
</feature>
<dbReference type="Pfam" id="PF02210">
    <property type="entry name" value="Laminin_G_2"/>
    <property type="match status" value="4"/>
</dbReference>
<dbReference type="SMART" id="SM00181">
    <property type="entry name" value="EGF"/>
    <property type="match status" value="13"/>
</dbReference>
<dbReference type="GO" id="GO:0040017">
    <property type="term" value="P:positive regulation of locomotion"/>
    <property type="evidence" value="ECO:0007669"/>
    <property type="project" value="UniProtKB-ARBA"/>
</dbReference>
<dbReference type="FunFam" id="2.10.25.10:FF:000090">
    <property type="entry name" value="laminin subunit alpha"/>
    <property type="match status" value="1"/>
</dbReference>
<dbReference type="Pfam" id="PF00055">
    <property type="entry name" value="Laminin_N"/>
    <property type="match status" value="1"/>
</dbReference>
<dbReference type="GO" id="GO:0009887">
    <property type="term" value="P:animal organ morphogenesis"/>
    <property type="evidence" value="ECO:0007669"/>
    <property type="project" value="TreeGrafter"/>
</dbReference>
<dbReference type="FunFam" id="2.10.25.10:FF:000011">
    <property type="entry name" value="Cadherin EGF LAG seven-pass G-type receptor"/>
    <property type="match status" value="1"/>
</dbReference>
<dbReference type="SMART" id="SM00281">
    <property type="entry name" value="LamB"/>
    <property type="match status" value="1"/>
</dbReference>
<dbReference type="GO" id="GO:0009888">
    <property type="term" value="P:tissue development"/>
    <property type="evidence" value="ECO:0007669"/>
    <property type="project" value="TreeGrafter"/>
</dbReference>
<keyword evidence="6" id="KW-0084">Basement membrane</keyword>
<dbReference type="FunFam" id="2.10.25.10:FF:000388">
    <property type="entry name" value="Laminin subunit alpha"/>
    <property type="match status" value="1"/>
</dbReference>
<dbReference type="PROSITE" id="PS01248">
    <property type="entry name" value="EGF_LAM_1"/>
    <property type="match status" value="8"/>
</dbReference>
<organism evidence="18 19">
    <name type="scientific">Setaria digitata</name>
    <dbReference type="NCBI Taxonomy" id="48799"/>
    <lineage>
        <taxon>Eukaryota</taxon>
        <taxon>Metazoa</taxon>
        <taxon>Ecdysozoa</taxon>
        <taxon>Nematoda</taxon>
        <taxon>Chromadorea</taxon>
        <taxon>Rhabditida</taxon>
        <taxon>Spirurina</taxon>
        <taxon>Spiruromorpha</taxon>
        <taxon>Filarioidea</taxon>
        <taxon>Setariidae</taxon>
        <taxon>Setaria</taxon>
    </lineage>
</organism>
<dbReference type="InterPro" id="IPR010307">
    <property type="entry name" value="Laminin_dom_II"/>
</dbReference>
<dbReference type="PRINTS" id="PR00011">
    <property type="entry name" value="EGFLAMININ"/>
</dbReference>
<evidence type="ECO:0000259" key="16">
    <source>
        <dbReference type="PROSITE" id="PS51115"/>
    </source>
</evidence>
<dbReference type="PROSITE" id="PS51115">
    <property type="entry name" value="LAMININ_IVA"/>
    <property type="match status" value="1"/>
</dbReference>
<protein>
    <submittedName>
        <fullName evidence="19">Laminin subunit alpha</fullName>
    </submittedName>
</protein>
<comment type="subunit">
    <text evidence="11">Laminin is a complex glycoprotein, consisting of three different polypeptide chains (alpha, beta, gamma), which are bound to each other by disulfide bonds into a cross-shaped molecule comprising one long and three short arms with globules at each end.</text>
</comment>
<feature type="disulfide bond" evidence="12">
    <location>
        <begin position="790"/>
        <end position="799"/>
    </location>
</feature>
<dbReference type="InterPro" id="IPR050440">
    <property type="entry name" value="Laminin/Netrin_ECM"/>
</dbReference>
<feature type="domain" description="Laminin EGF-like" evidence="15">
    <location>
        <begin position="575"/>
        <end position="620"/>
    </location>
</feature>
<dbReference type="FunFam" id="2.10.25.10:FF:000082">
    <property type="entry name" value="Laminin subunit alpha 1"/>
    <property type="match status" value="1"/>
</dbReference>
<dbReference type="Gene3D" id="2.60.120.260">
    <property type="entry name" value="Galactose-binding domain-like"/>
    <property type="match status" value="1"/>
</dbReference>
<dbReference type="GO" id="GO:0016477">
    <property type="term" value="P:cell migration"/>
    <property type="evidence" value="ECO:0007669"/>
    <property type="project" value="UniProtKB-ARBA"/>
</dbReference>
<evidence type="ECO:0000313" key="18">
    <source>
        <dbReference type="Proteomes" id="UP000887581"/>
    </source>
</evidence>
<keyword evidence="4 13" id="KW-0732">Signal</keyword>
<keyword evidence="9" id="KW-0325">Glycoprotein</keyword>
<feature type="domain" description="Laminin N-terminal" evidence="17">
    <location>
        <begin position="17"/>
        <end position="291"/>
    </location>
</feature>
<accession>A0A915PQH1</accession>
<evidence type="ECO:0000256" key="7">
    <source>
        <dbReference type="ARBA" id="ARBA00023054"/>
    </source>
</evidence>
<evidence type="ECO:0000256" key="3">
    <source>
        <dbReference type="ARBA" id="ARBA00022530"/>
    </source>
</evidence>
<feature type="domain" description="Laminin G" evidence="14">
    <location>
        <begin position="2842"/>
        <end position="3011"/>
    </location>
</feature>
<evidence type="ECO:0000259" key="15">
    <source>
        <dbReference type="PROSITE" id="PS50027"/>
    </source>
</evidence>
<keyword evidence="5" id="KW-0677">Repeat</keyword>
<feature type="domain" description="Laminin EGF-like" evidence="15">
    <location>
        <begin position="2038"/>
        <end position="2085"/>
    </location>
</feature>
<evidence type="ECO:0000256" key="8">
    <source>
        <dbReference type="ARBA" id="ARBA00023157"/>
    </source>
</evidence>
<dbReference type="GO" id="GO:0007155">
    <property type="term" value="P:cell adhesion"/>
    <property type="evidence" value="ECO:0007669"/>
    <property type="project" value="InterPro"/>
</dbReference>
<dbReference type="PROSITE" id="PS50027">
    <property type="entry name" value="EGF_LAM_2"/>
    <property type="match status" value="14"/>
</dbReference>
<feature type="disulfide bond" evidence="12">
    <location>
        <begin position="1435"/>
        <end position="1444"/>
    </location>
</feature>
<evidence type="ECO:0000256" key="9">
    <source>
        <dbReference type="ARBA" id="ARBA00023180"/>
    </source>
</evidence>
<keyword evidence="10 12" id="KW-0424">Laminin EGF-like domain</keyword>
<proteinExistence type="predicted"/>
<feature type="disulfide bond" evidence="12">
    <location>
        <begin position="667"/>
        <end position="679"/>
    </location>
</feature>
<feature type="domain" description="Laminin EGF-like" evidence="15">
    <location>
        <begin position="466"/>
        <end position="514"/>
    </location>
</feature>
<feature type="disulfide bond" evidence="12">
    <location>
        <begin position="2011"/>
        <end position="2020"/>
    </location>
</feature>
<feature type="disulfide bond" evidence="12">
    <location>
        <begin position="577"/>
        <end position="594"/>
    </location>
</feature>
<dbReference type="Pfam" id="PF24973">
    <property type="entry name" value="EGF_LMN_ATRN"/>
    <property type="match status" value="1"/>
</dbReference>
<feature type="disulfide bond" evidence="12">
    <location>
        <begin position="642"/>
        <end position="651"/>
    </location>
</feature>
<feature type="domain" description="Laminin G" evidence="14">
    <location>
        <begin position="3017"/>
        <end position="3181"/>
    </location>
</feature>
<feature type="disulfide bond" evidence="12">
    <location>
        <begin position="687"/>
        <end position="696"/>
    </location>
</feature>
<dbReference type="InterPro" id="IPR001791">
    <property type="entry name" value="Laminin_G"/>
</dbReference>
<evidence type="ECO:0000259" key="17">
    <source>
        <dbReference type="PROSITE" id="PS51117"/>
    </source>
</evidence>
<feature type="domain" description="Laminin EGF-like" evidence="15">
    <location>
        <begin position="1414"/>
        <end position="1459"/>
    </location>
</feature>
<feature type="disulfide bond" evidence="12">
    <location>
        <begin position="1927"/>
        <end position="1941"/>
    </location>
</feature>
<feature type="domain" description="Laminin IV type A" evidence="16">
    <location>
        <begin position="1578"/>
        <end position="1749"/>
    </location>
</feature>
<keyword evidence="2" id="KW-0964">Secreted</keyword>
<feature type="disulfide bond" evidence="12">
    <location>
        <begin position="1802"/>
        <end position="1811"/>
    </location>
</feature>
<dbReference type="GO" id="GO:0006950">
    <property type="term" value="P:response to stress"/>
    <property type="evidence" value="ECO:0007669"/>
    <property type="project" value="UniProtKB-ARBA"/>
</dbReference>
<feature type="domain" description="Laminin G" evidence="14">
    <location>
        <begin position="2636"/>
        <end position="2829"/>
    </location>
</feature>
<evidence type="ECO:0000256" key="5">
    <source>
        <dbReference type="ARBA" id="ARBA00022737"/>
    </source>
</evidence>
<dbReference type="InterPro" id="IPR000742">
    <property type="entry name" value="EGF"/>
</dbReference>
<dbReference type="InterPro" id="IPR000034">
    <property type="entry name" value="Laminin_IV"/>
</dbReference>
<dbReference type="InterPro" id="IPR013320">
    <property type="entry name" value="ConA-like_dom_sf"/>
</dbReference>
<feature type="domain" description="Laminin EGF-like" evidence="15">
    <location>
        <begin position="1505"/>
        <end position="1552"/>
    </location>
</feature>
<comment type="caution">
    <text evidence="12">Lacks conserved residue(s) required for the propagation of feature annotation.</text>
</comment>
<feature type="disulfide bond" evidence="12">
    <location>
        <begin position="621"/>
        <end position="633"/>
    </location>
</feature>
<feature type="domain" description="Laminin EGF-like" evidence="15">
    <location>
        <begin position="767"/>
        <end position="819"/>
    </location>
</feature>
<feature type="disulfide bond" evidence="12">
    <location>
        <begin position="575"/>
        <end position="587"/>
    </location>
</feature>
<feature type="domain" description="Laminin EGF-like" evidence="15">
    <location>
        <begin position="712"/>
        <end position="766"/>
    </location>
</feature>
<dbReference type="FunFam" id="2.10.25.10:FF:000069">
    <property type="entry name" value="Laminin subunit alpha 1"/>
    <property type="match status" value="1"/>
</dbReference>
<dbReference type="FunFam" id="2.10.25.10:FF:000034">
    <property type="entry name" value="Laminin subunit alpha 3"/>
    <property type="match status" value="1"/>
</dbReference>
<evidence type="ECO:0000256" key="13">
    <source>
        <dbReference type="SAM" id="SignalP"/>
    </source>
</evidence>
<name>A0A915PQH1_9BILA</name>
<evidence type="ECO:0000256" key="12">
    <source>
        <dbReference type="PROSITE-ProRule" id="PRU00460"/>
    </source>
</evidence>
<dbReference type="FunFam" id="2.10.25.10:FF:000051">
    <property type="entry name" value="Laminin subunit alpha 4"/>
    <property type="match status" value="1"/>
</dbReference>
<dbReference type="FunFam" id="2.10.25.10:FF:000083">
    <property type="entry name" value="Laminin subunit alpha"/>
    <property type="match status" value="1"/>
</dbReference>
<feature type="domain" description="Laminin EGF-like" evidence="15">
    <location>
        <begin position="667"/>
        <end position="711"/>
    </location>
</feature>
<keyword evidence="7" id="KW-0175">Coiled coil</keyword>
<dbReference type="Pfam" id="PF00054">
    <property type="entry name" value="Laminin_G_1"/>
    <property type="match status" value="1"/>
</dbReference>
<dbReference type="PROSITE" id="PS51117">
    <property type="entry name" value="LAMININ_NTER"/>
    <property type="match status" value="1"/>
</dbReference>
<evidence type="ECO:0000259" key="14">
    <source>
        <dbReference type="PROSITE" id="PS50025"/>
    </source>
</evidence>
<dbReference type="InterPro" id="IPR008211">
    <property type="entry name" value="Laminin_N"/>
</dbReference>
<dbReference type="FunFam" id="2.10.25.10:FF:000135">
    <property type="entry name" value="Laminin subunit beta 4"/>
    <property type="match status" value="2"/>
</dbReference>
<sequence length="3599" mass="399371">MLPVVLLVIAVEAGLARGQVLVPPYTNLALGRRIEASATCGEFNGQPIKEIFCQIAGSSQYTPLNQYSYSTAEDGVSVFAELKMEKQSFVQGGQMCDFCQANSSFAHPAANMVDGRASWWQSPPLSRGMQYNQVNISIDLEQEFHVAYVWIQMANSPRPGSWVLERSIDGGKTYMPWQYFAETPAECDRLFGRHTLQPILEDDTVICTHEFSGIHPMENAEIMINLLENRPGKHNFSHSEVLQNFTRATNVRLRLLRTKTLHGHLMDVSRRDPTVTRRYFYAIKEIFMGGRCVCNGHADTCDILDVRRSSILLCRCEHNTCGDHCERCCSGFEQKMWRRSKEGAEFLCEPCNCHGHSEECIYEKELDKMHLSLDIHGNYDGGGRCLNCRDNTEGVNCNKCVFGYYRPRTKWWNETDVCQSCVCDPTKHTGDCEDETARCICKPQFTGENCDRCAPGYHSPPHCKPCDCSVNGTLDDICLPVNGRCSCKSNYAGPLCQSCAAGYTNLTDGCVCKLTLLSKVLDKIIELASATKLAHCIVSAMKSLPSVYAEPILLGLRAISALMDILVILCVNVYCDCDTTGTKNGICDKETGACLCKSGFFGPRCDECDLNFYGYPHCKECGCNEYGSKSAECDRKTGDCPCYTNFTGKNCDRCAAGFYDFPNCRPCSCLTIGSKGMTCDNNGQCYCKPNFEGEKCDQCKTNFYNFPICEECNCNPKGVVSSFAGCDKVERGELCTCKRHVTGRICDQCKPTYWDLQYHHEDGCVQCDCDRAGTISELKECSLTEGSCNCKRYVAGRRCDKCADGFFQLEEHNQYGCRACNCDVGGALGVGCDMQTGECRCRPRITGQKCNRPIENHYFPTLWHNKYEAEDGILADYSPVRFAIDKNKFPNYSWRGYAVFSPIQEDILLNTTVSKASLYRLLFHYVNPTDVQIDVRIAVTPLFTHTQDVEQTAKLNLPATSEPRTVAINLKQPFVLNPGKWRIKISTKQRLFLDYIVILPAEYYEGTVLKDRIFEPCQAIDSQNITCSDLLYPPLPIAYRADIAQHGVVMEEEKEIKNSTLQIPTEKVLGAVRETAFVQTGSKNRKIHIFLQVSENDYYIFLLEYYNPDVRIIQLILELRQYGLLLTRANLTLKHCPYSTLCREVASSDGSVALIYLESEEDVAVTIITEPKHKFVLAEANLVKMKDWDPNYLQQGPVCIRKNGHCVSQWFPSVANGILNEAESQTNANNSINGEKLPFTIANPKEVQVMALDANMGTVEVSGVVPSRDHYVFIVHYFNPENTLITVDVTLQNGHLHHAELPFSYCPSVIGCRAVIRERERRDVIQFLIDDKYTASFYFNESQKGPLYIDSIISLPFHSYSDTLLTTLPVDASIEYIQECGSDNFKNDPLNVTEYCRQKVFSLTSEYNMAAFPCECSSQGSTSFMCEEYGGECHCRPNIIGRRCDRCAAGYYNFPDCIKCKCSDSHLCDEKSGQCFCPPHVEGKHCDRCVPYAFGYDPLIGCQLCDCQHNGSETGQLQCDPDNGQCLCKVNVGGRKCDKCLPGFYGFPHCYECACELKGTTEEICVSTNATCKCKINFDKKAWKMYPNGSVLYADDKVIYEAKIGGTEDVYFLAPVESGYDFTASYGLQLSFTISSIPRHNKSKMSAAPDLQLIGNNTILDFWAREQPVNARIPFRVEIKLLPENFMGSAGEPATRDTLMMVLHDLDELRIKACYYTNCAVATVSELQLEMAKDEQPTGGSYTASSVEICHCPPPYTGLSCQQCSPGYYRVKVGRYLGSCVPCSCNGHSGSCDPATGICFDCQHETFGDHCEFCRVGFYGDATKGGPYSCLPCPCPYATDINNFATSCQVSETGLLESCFCKEGYTSDHCERCDVGYYGEPTAVGGSCHKCDCNNNNDLSVDGSCHPITGDCYLCLNNTDGTHCEHCKRWFYGDAVKARNCTNCTCSRCGSSLCDNKSGACECLVNVEGEKCDRCVANAWGFLRCHGCEMCNCALASVSPQCDAETGQCSCMPGATGQMCELCEYGYWNYGPTGCSKCDCEADLSMGTVCDVNTGQCHCEEGATGPRCDQCAPQYLRIPNFGCRLCDECVHSVVYALDRLGDTVDLVNGTINNISTTALTGTRLKRIRQKIDDLKTVAVNHIGSASDLKAGNLTADVFDIAADIIGVVVRANRSTDTLSTINSTLIDIINRTNIFSSNAFDRVEVAASVVDSLKNLVFSLGKDSSSIDRQKWLLDSNSLLQEIRIVTNSEEARWGMKDAESGTQKLLDHVRELRSKGNTMYGKYYNVRDKMNRLINDVIEYRSFLHQVANSVRNTGQQMNNSNVRDMNSVYAGIKAGKGKIKETLIVIGTLKMNSETSMESLSNLNKTLCDVMEKVQDVSGRLNVENGRHRHRQMRNINKVEYASKAKELQNEASFLSSLFDKTRTETKNALAAANGYLELMEFLKKARNITNRAVENAEEARKFHKQGAAASAKTLRQQSTDLLRSALDLRQSNVKDADISKAIFIEKVSDLQLLVGKQRSIVESICPKFDDEKLNAKLAHSLTTSEQARIRINATILKFNRFKPELKEMISRSKKLVGSVLISLVNESSPLMKELEMQQNSASNTSATMEHCREKLNLLKEKIALARDLASRIKLGAHFEKGSILELPLPSRVTRSAAHINIEFFFRTTNISGLILFFGNELGVAGTRAVPTDDYIAVEIEEGRLRVVVNLGETPTDMISDSFVADGNWRKAAVERVGKTIKLRISSPNSADYAEEKTKALAGFKLVLNLHQKKSRLFVGGIVPGVNISPDIHNREFDGDIEDLRIHGEAVGLWNAKKGRNHNVQGVKRKILATSSLTDETALNYNGDGYSVYKLGIWNPRKQTIFSLNFQTYSPDGLLLYLGKERDFLSLELQDGRLKLSFDFGSGVGRVTSTGSNYNDGKPHSVYVHRLERHARIQVDENDVAEGDSPGTMFELNLSDVFYLGGVPPDVSTRTAVVSMSGCIEHVKLNNRLLDMSKSRTAKGVQPGCSTQNVRIISLVSERSTAAFTRLSSAKNYLELTLRFKTKRQSGILVSVISDEQEVLLQLRYENGFILAEYGSDNKDTAEIEFRSVADGQWHYFATVVKPATIRLDVDDLYSNEIRRTVKDNEVVGVPTIVQFGRLIDSNVHFEGCIGDATYNGQLLDFAEASVEEVSLIGCSFPEDISMTDMPPGQATGTGDMNIAIYGTSSVSPSVTETAEEFAAENRISLGTSSVSQLRGNARNSNECALLRKPYNGGIDSSGTRFGLSASSRLEFDKPPASFDKNSVFSVQLRATASNGIIMFTTNNKHTDYLALYLVNGIIHFAYNSGSGQAVLKSRRSVMDDEWHSIRAEREGTEGTLYIDNLIEANGQSPPGTDAGAKSVFGGCLKDFKLNEMKFDVPPAEIGTVPCSQYVEEGLYFGENGGYAILNKNLRVGSSFNIELEVRPRTKTGVLLSVGILEYLTLHFFNGTVKFTVDNGAGPETVSHVPSTTNALCDGHWHHIKLYKTKNLMALTVDGRSNLNIMKKGKKTDTNTKDPLFLGGVPKGRSRGLQTEEGFVGCIRVLNMGKKPRKRKNIDLSQVSLFGDVTKNSCPVN</sequence>
<dbReference type="SUPFAM" id="SSF57196">
    <property type="entry name" value="EGF/Laminin"/>
    <property type="match status" value="18"/>
</dbReference>
<evidence type="ECO:0000256" key="6">
    <source>
        <dbReference type="ARBA" id="ARBA00022869"/>
    </source>
</evidence>
<dbReference type="PANTHER" id="PTHR10574">
    <property type="entry name" value="NETRIN/LAMININ-RELATED"/>
    <property type="match status" value="1"/>
</dbReference>
<dbReference type="SMART" id="SM00180">
    <property type="entry name" value="EGF_Lam"/>
    <property type="match status" value="20"/>
</dbReference>
<feature type="domain" description="Laminin EGF-like" evidence="15">
    <location>
        <begin position="1460"/>
        <end position="1504"/>
    </location>
</feature>
<evidence type="ECO:0000256" key="4">
    <source>
        <dbReference type="ARBA" id="ARBA00022729"/>
    </source>
</evidence>
<dbReference type="Pfam" id="PF00052">
    <property type="entry name" value="Laminin_B"/>
    <property type="match status" value="1"/>
</dbReference>